<comment type="caution">
    <text evidence="6">The sequence shown here is derived from an EMBL/GenBank/DDBJ whole genome shotgun (WGS) entry which is preliminary data.</text>
</comment>
<feature type="compositionally biased region" description="Polar residues" evidence="4">
    <location>
        <begin position="42"/>
        <end position="63"/>
    </location>
</feature>
<evidence type="ECO:0000256" key="1">
    <source>
        <dbReference type="ARBA" id="ARBA00023242"/>
    </source>
</evidence>
<evidence type="ECO:0000256" key="3">
    <source>
        <dbReference type="RuleBase" id="RU367117"/>
    </source>
</evidence>
<feature type="domain" description="YEATS" evidence="5">
    <location>
        <begin position="109"/>
        <end position="276"/>
    </location>
</feature>
<dbReference type="PROSITE" id="PS51037">
    <property type="entry name" value="YEATS"/>
    <property type="match status" value="1"/>
</dbReference>
<keyword evidence="3" id="KW-0963">Cytoplasm</keyword>
<dbReference type="InterPro" id="IPR005033">
    <property type="entry name" value="YEATS"/>
</dbReference>
<dbReference type="PANTHER" id="PTHR23195">
    <property type="entry name" value="YEATS DOMAIN"/>
    <property type="match status" value="1"/>
</dbReference>
<evidence type="ECO:0000256" key="2">
    <source>
        <dbReference type="PROSITE-ProRule" id="PRU00376"/>
    </source>
</evidence>
<keyword evidence="3" id="KW-0234">DNA repair</keyword>
<dbReference type="Proteomes" id="UP000298493">
    <property type="component" value="Unassembled WGS sequence"/>
</dbReference>
<comment type="domain">
    <text evidence="3">The coiled-coil domain is required for assembly into the NuA4 complex.</text>
</comment>
<dbReference type="Gene3D" id="2.60.40.1970">
    <property type="entry name" value="YEATS domain"/>
    <property type="match status" value="1"/>
</dbReference>
<dbReference type="GO" id="GO:0005737">
    <property type="term" value="C:cytoplasm"/>
    <property type="evidence" value="ECO:0007669"/>
    <property type="project" value="UniProtKB-SubCell"/>
</dbReference>
<comment type="similarity">
    <text evidence="3">Belongs to the YAF9 family.</text>
</comment>
<evidence type="ECO:0000256" key="4">
    <source>
        <dbReference type="SAM" id="MobiDB-lite"/>
    </source>
</evidence>
<dbReference type="Pfam" id="PF03366">
    <property type="entry name" value="YEATS"/>
    <property type="match status" value="1"/>
</dbReference>
<keyword evidence="3" id="KW-0805">Transcription regulation</keyword>
<comment type="function">
    <text evidence="3">Component of the SWR1 complex which mediates the ATP-dependent exchange of histone H2A for an H2A variant leading to transcriptional regulation of selected genes by chromatin remodeling. Component of the NuA4 histone acetyltransferase complex which is involved in transcriptional activation of selected genes principally by acetylation of nucleosomal histones H4 and H2A. The NuA4 complex is also involved in DNA repair. Yaf9 may also be required for viability in conditions in which the structural integrity of the spindle is compromised.</text>
</comment>
<feature type="compositionally biased region" description="Polar residues" evidence="4">
    <location>
        <begin position="1"/>
        <end position="20"/>
    </location>
</feature>
<evidence type="ECO:0000313" key="6">
    <source>
        <dbReference type="EMBL" id="TID23343.1"/>
    </source>
</evidence>
<keyword evidence="3" id="KW-0156">Chromatin regulator</keyword>
<feature type="compositionally biased region" description="Basic and acidic residues" evidence="4">
    <location>
        <begin position="64"/>
        <end position="94"/>
    </location>
</feature>
<comment type="subunit">
    <text evidence="3">Component of the SWR1 chromatin-remodeling complex and of the NuA4 histone acetyltransferase complex.</text>
</comment>
<dbReference type="GO" id="GO:0006355">
    <property type="term" value="P:regulation of DNA-templated transcription"/>
    <property type="evidence" value="ECO:0007669"/>
    <property type="project" value="InterPro"/>
</dbReference>
<organism evidence="6 7">
    <name type="scientific">Venturia nashicola</name>
    <dbReference type="NCBI Taxonomy" id="86259"/>
    <lineage>
        <taxon>Eukaryota</taxon>
        <taxon>Fungi</taxon>
        <taxon>Dikarya</taxon>
        <taxon>Ascomycota</taxon>
        <taxon>Pezizomycotina</taxon>
        <taxon>Dothideomycetes</taxon>
        <taxon>Pleosporomycetidae</taxon>
        <taxon>Venturiales</taxon>
        <taxon>Venturiaceae</taxon>
        <taxon>Venturia</taxon>
    </lineage>
</organism>
<dbReference type="GO" id="GO:0000812">
    <property type="term" value="C:Swr1 complex"/>
    <property type="evidence" value="ECO:0007669"/>
    <property type="project" value="UniProtKB-UniRule"/>
</dbReference>
<keyword evidence="3" id="KW-0804">Transcription</keyword>
<keyword evidence="3" id="KW-0227">DNA damage</keyword>
<name>A0A4Z1P3E0_9PEZI</name>
<dbReference type="GO" id="GO:0006281">
    <property type="term" value="P:DNA repair"/>
    <property type="evidence" value="ECO:0007669"/>
    <property type="project" value="UniProtKB-UniRule"/>
</dbReference>
<proteinExistence type="inferred from homology"/>
<keyword evidence="3" id="KW-0175">Coiled coil</keyword>
<feature type="region of interest" description="Disordered" evidence="4">
    <location>
        <begin position="1"/>
        <end position="97"/>
    </location>
</feature>
<evidence type="ECO:0000259" key="5">
    <source>
        <dbReference type="PROSITE" id="PS51037"/>
    </source>
</evidence>
<keyword evidence="3" id="KW-0010">Activator</keyword>
<reference evidence="6 7" key="1">
    <citation type="submission" date="2019-04" db="EMBL/GenBank/DDBJ databases">
        <title>High contiguity whole genome sequence and gene annotation resource for two Venturia nashicola isolates.</title>
        <authorList>
            <person name="Prokchorchik M."/>
            <person name="Won K."/>
            <person name="Lee Y."/>
            <person name="Choi E.D."/>
            <person name="Segonzac C."/>
            <person name="Sohn K.H."/>
        </authorList>
    </citation>
    <scope>NUCLEOTIDE SEQUENCE [LARGE SCALE GENOMIC DNA]</scope>
    <source>
        <strain evidence="6 7">PRI2</strain>
    </source>
</reference>
<dbReference type="AlphaFoldDB" id="A0A4Z1P3E0"/>
<comment type="subcellular location">
    <subcellularLocation>
        <location evidence="3">Nucleus</location>
    </subcellularLocation>
    <subcellularLocation>
        <location evidence="3">Cytoplasm</location>
    </subcellularLocation>
</comment>
<gene>
    <name evidence="3" type="primary">YAF9</name>
    <name evidence="6" type="ORF">E6O75_ATG02979</name>
</gene>
<dbReference type="OrthoDB" id="16041at2759"/>
<dbReference type="InterPro" id="IPR038704">
    <property type="entry name" value="YEAST_sf"/>
</dbReference>
<sequence length="391" mass="44120">MAPSINTPQFDSDPSPSMTKQLKEDLGKAWEPPKQGEKRNRAQPSRLSESNIKFSPQPSPTTSIRRDPTKELRRPYDRDSPKKLDPPSRRREPSPEIILTMSTNKSNRRVKNKKISRPFIIGTTAHKLTPLELKNPKNQPNATSGWTVYVRPVPNGPAITPWLKKVTFILHETFPNSSRTVENVNPATGGFELEETAYGGFYINVKLYFQSYAGEKWQQRVIYLHLDPFDSGLPVKPGEESQSQRQIRENKIVSEIVEFIEFNEPTDQLWDQLTSDTQWDYLKVQPGQRGKGKGRASMGSADARAAGPLDISSLTATELPARGPGGQLWSKEAEDLIVAQLEKAGDEADKAFEKTMERSKDINNLLNTLREGATIDEKLKELFETIPPRKK</sequence>
<dbReference type="GO" id="GO:0006325">
    <property type="term" value="P:chromatin organization"/>
    <property type="evidence" value="ECO:0007669"/>
    <property type="project" value="UniProtKB-KW"/>
</dbReference>
<dbReference type="EMBL" id="SNSC02000006">
    <property type="protein sequence ID" value="TID23343.1"/>
    <property type="molecule type" value="Genomic_DNA"/>
</dbReference>
<evidence type="ECO:0000313" key="7">
    <source>
        <dbReference type="Proteomes" id="UP000298493"/>
    </source>
</evidence>
<protein>
    <recommendedName>
        <fullName evidence="3">Protein AF-9 homolog</fullName>
    </recommendedName>
</protein>
<accession>A0A4Z1P3E0</accession>
<dbReference type="STRING" id="86259.A0A4Z1P3E0"/>
<keyword evidence="7" id="KW-1185">Reference proteome</keyword>
<dbReference type="InterPro" id="IPR055129">
    <property type="entry name" value="YEATS_dom"/>
</dbReference>
<keyword evidence="1 2" id="KW-0539">Nucleus</keyword>